<name>A0A1Z1M9P2_RHOCN</name>
<sequence>MPLEVYTEFQQAHYPFLSEKEKQKLTISVQIKPIMGEPSFFLHQDMKKDVHKGINTFIQEDCCIVDFLKKRKYEVFFLGTKEPNTPCKLLHIDLYGFFLLADVLRLFDKECFDDILNLIRNSSKERGAIKYERRLKCQNLKNLRFTKNFINLGKFLQINGHIYEIAIEFKDNFALQGVQTYKTLCENTTIIMENKKLIQDTEKKHMLEVFRENPDRFIEYAQGDLMNYHAYQGHAELF</sequence>
<organism evidence="1">
    <name type="scientific">Rhodomela confervoides</name>
    <name type="common">Red alga</name>
    <dbReference type="NCBI Taxonomy" id="35163"/>
    <lineage>
        <taxon>Eukaryota</taxon>
        <taxon>Rhodophyta</taxon>
        <taxon>Florideophyceae</taxon>
        <taxon>Rhodymeniophycidae</taxon>
        <taxon>Ceramiales</taxon>
        <taxon>Rhodomelaceae</taxon>
        <taxon>Rhodomela</taxon>
    </lineage>
</organism>
<protein>
    <submittedName>
        <fullName evidence="1">Uncharacterized protein</fullName>
    </submittedName>
</protein>
<gene>
    <name evidence="1" type="primary">orf204</name>
</gene>
<proteinExistence type="predicted"/>
<dbReference type="EMBL" id="MF101424">
    <property type="protein sequence ID" value="ARW62689.1"/>
    <property type="molecule type" value="Genomic_DNA"/>
</dbReference>
<accession>A0A1Z1M9P2</accession>
<geneLocation type="chloroplast" evidence="1"/>
<dbReference type="AlphaFoldDB" id="A0A1Z1M9P2"/>
<evidence type="ECO:0000313" key="1">
    <source>
        <dbReference type="EMBL" id="ARW62689.1"/>
    </source>
</evidence>
<dbReference type="RefSeq" id="YP_009394127.1">
    <property type="nucleotide sequence ID" value="NC_035271.1"/>
</dbReference>
<keyword evidence="1" id="KW-0934">Plastid</keyword>
<keyword evidence="1" id="KW-0150">Chloroplast</keyword>
<reference evidence="1" key="1">
    <citation type="journal article" date="2017" name="J. Phycol.">
        <title>Analysis of chloroplast genomes and a supermatrix inform reclassification of the Rhodomelaceae (Rhodophyta).</title>
        <authorList>
            <person name="Diaz-Tapia P."/>
            <person name="Maggs C.A."/>
            <person name="West J.A."/>
            <person name="Verbruggen H."/>
        </authorList>
    </citation>
    <scope>NUCLEOTIDE SEQUENCE</scope>
    <source>
        <strain evidence="1">PD508</strain>
    </source>
</reference>
<dbReference type="GeneID" id="33355938"/>